<dbReference type="EC" id="2.7.8.7" evidence="8"/>
<protein>
    <recommendedName>
        <fullName evidence="8">Holo-[acyl-carrier-protein] synthase</fullName>
        <shortName evidence="8">Holo-ACP synthase</shortName>
        <ecNumber evidence="8">2.7.8.7</ecNumber>
    </recommendedName>
    <alternativeName>
        <fullName evidence="8">4'-phosphopantetheinyl transferase AcpS</fullName>
    </alternativeName>
</protein>
<dbReference type="Gene3D" id="3.90.470.20">
    <property type="entry name" value="4'-phosphopantetheinyl transferase domain"/>
    <property type="match status" value="1"/>
</dbReference>
<evidence type="ECO:0000256" key="3">
    <source>
        <dbReference type="ARBA" id="ARBA00022723"/>
    </source>
</evidence>
<evidence type="ECO:0000313" key="10">
    <source>
        <dbReference type="EMBL" id="AEI38298.1"/>
    </source>
</evidence>
<keyword evidence="2 8" id="KW-0808">Transferase</keyword>
<dbReference type="InterPro" id="IPR037143">
    <property type="entry name" value="4-PPantetheinyl_Trfase_dom_sf"/>
</dbReference>
<dbReference type="NCBIfam" id="TIGR00556">
    <property type="entry name" value="pantethn_trn"/>
    <property type="match status" value="1"/>
</dbReference>
<keyword evidence="7 8" id="KW-0275">Fatty acid biosynthesis</keyword>
<dbReference type="GO" id="GO:0008897">
    <property type="term" value="F:holo-[acyl-carrier-protein] synthase activity"/>
    <property type="evidence" value="ECO:0007669"/>
    <property type="project" value="UniProtKB-UniRule"/>
</dbReference>
<keyword evidence="1 8" id="KW-0444">Lipid biosynthesis</keyword>
<comment type="similarity">
    <text evidence="8">Belongs to the P-Pant transferase superfamily. AcpS family.</text>
</comment>
<dbReference type="InterPro" id="IPR008278">
    <property type="entry name" value="4-PPantetheinyl_Trfase_dom"/>
</dbReference>
<accession>F8EV80</accession>
<dbReference type="PATRIC" id="fig|579138.3.peg.1492"/>
<sequence>MIIGIGTDLCNIDRIATILDKKESGRFLKRLFSYEEIEASAALSATKAGFFAKRFAAKEAFVKALGTGFRQAISFQDITISNNALGAPTLNISGKAALLLEEKKPAQHKTTIHLSLSDDPPWALAFVIIEAQSEYI</sequence>
<comment type="cofactor">
    <cofactor evidence="8">
        <name>Mg(2+)</name>
        <dbReference type="ChEBI" id="CHEBI:18420"/>
    </cofactor>
</comment>
<comment type="function">
    <text evidence="8">Transfers the 4'-phosphopantetheine moiety from coenzyme A to a Ser of acyl-carrier-protein.</text>
</comment>
<evidence type="ECO:0000256" key="5">
    <source>
        <dbReference type="ARBA" id="ARBA00022842"/>
    </source>
</evidence>
<dbReference type="EMBL" id="CP002865">
    <property type="protein sequence ID" value="AEI38298.1"/>
    <property type="molecule type" value="Genomic_DNA"/>
</dbReference>
<dbReference type="InterPro" id="IPR002582">
    <property type="entry name" value="ACPS"/>
</dbReference>
<reference evidence="10 11" key="1">
    <citation type="journal article" date="2011" name="J. Bacteriol.">
        <title>Genome sequence of the ethanol-producing Zymomonas mobilis subsp. pomaceae lectotype strain ATCC 29192.</title>
        <authorList>
            <person name="Kouvelis V.N."/>
            <person name="Davenport K.W."/>
            <person name="Brettin T.S."/>
            <person name="Bruce D."/>
            <person name="Detter C."/>
            <person name="Han C.S."/>
            <person name="Nolan M."/>
            <person name="Tapia R."/>
            <person name="Damoulaki A."/>
            <person name="Kyrpides N.C."/>
            <person name="Typas M.A."/>
            <person name="Pappas K.M."/>
        </authorList>
    </citation>
    <scope>NUCLEOTIDE SEQUENCE [LARGE SCALE GENOMIC DNA]</scope>
    <source>
        <strain evidence="11">ATCC 29192 / DSM 22645 / JCM 10191 / CCUG 17912 / NBRC 13757 / NCIMB 11200 / NRRL B-4491 / Barker I</strain>
    </source>
</reference>
<dbReference type="STRING" id="579138.Zymop_1408"/>
<keyword evidence="3 8" id="KW-0479">Metal-binding</keyword>
<dbReference type="InterPro" id="IPR004568">
    <property type="entry name" value="Ppantetheine-prot_Trfase_dom"/>
</dbReference>
<keyword evidence="8" id="KW-0963">Cytoplasm</keyword>
<evidence type="ECO:0000256" key="4">
    <source>
        <dbReference type="ARBA" id="ARBA00022832"/>
    </source>
</evidence>
<name>F8EV80_ZYMMT</name>
<proteinExistence type="inferred from homology"/>
<dbReference type="KEGG" id="zmp:Zymop_1408"/>
<feature type="domain" description="4'-phosphopantetheinyl transferase" evidence="9">
    <location>
        <begin position="4"/>
        <end position="99"/>
    </location>
</feature>
<evidence type="ECO:0000313" key="11">
    <source>
        <dbReference type="Proteomes" id="UP000000491"/>
    </source>
</evidence>
<feature type="binding site" evidence="8">
    <location>
        <position position="8"/>
    </location>
    <ligand>
        <name>Mg(2+)</name>
        <dbReference type="ChEBI" id="CHEBI:18420"/>
    </ligand>
</feature>
<dbReference type="Proteomes" id="UP000000491">
    <property type="component" value="Chromosome"/>
</dbReference>
<dbReference type="Pfam" id="PF01648">
    <property type="entry name" value="ACPS"/>
    <property type="match status" value="1"/>
</dbReference>
<keyword evidence="5 8" id="KW-0460">Magnesium</keyword>
<feature type="binding site" evidence="8">
    <location>
        <position position="59"/>
    </location>
    <ligand>
        <name>Mg(2+)</name>
        <dbReference type="ChEBI" id="CHEBI:18420"/>
    </ligand>
</feature>
<evidence type="ECO:0000256" key="2">
    <source>
        <dbReference type="ARBA" id="ARBA00022679"/>
    </source>
</evidence>
<evidence type="ECO:0000259" key="9">
    <source>
        <dbReference type="Pfam" id="PF01648"/>
    </source>
</evidence>
<dbReference type="NCBIfam" id="TIGR00516">
    <property type="entry name" value="acpS"/>
    <property type="match status" value="1"/>
</dbReference>
<dbReference type="SUPFAM" id="SSF56214">
    <property type="entry name" value="4'-phosphopantetheinyl transferase"/>
    <property type="match status" value="1"/>
</dbReference>
<dbReference type="AlphaFoldDB" id="F8EV80"/>
<evidence type="ECO:0000256" key="8">
    <source>
        <dbReference type="HAMAP-Rule" id="MF_00101"/>
    </source>
</evidence>
<dbReference type="RefSeq" id="WP_013934686.1">
    <property type="nucleotide sequence ID" value="NC_015709.1"/>
</dbReference>
<dbReference type="GO" id="GO:0000287">
    <property type="term" value="F:magnesium ion binding"/>
    <property type="evidence" value="ECO:0007669"/>
    <property type="project" value="UniProtKB-UniRule"/>
</dbReference>
<dbReference type="GO" id="GO:0006633">
    <property type="term" value="P:fatty acid biosynthetic process"/>
    <property type="evidence" value="ECO:0007669"/>
    <property type="project" value="UniProtKB-UniRule"/>
</dbReference>
<dbReference type="HAMAP" id="MF_00101">
    <property type="entry name" value="AcpS"/>
    <property type="match status" value="1"/>
</dbReference>
<dbReference type="eggNOG" id="COG0736">
    <property type="taxonomic scope" value="Bacteria"/>
</dbReference>
<comment type="catalytic activity">
    <reaction evidence="8">
        <text>apo-[ACP] + CoA = holo-[ACP] + adenosine 3',5'-bisphosphate + H(+)</text>
        <dbReference type="Rhea" id="RHEA:12068"/>
        <dbReference type="Rhea" id="RHEA-COMP:9685"/>
        <dbReference type="Rhea" id="RHEA-COMP:9690"/>
        <dbReference type="ChEBI" id="CHEBI:15378"/>
        <dbReference type="ChEBI" id="CHEBI:29999"/>
        <dbReference type="ChEBI" id="CHEBI:57287"/>
        <dbReference type="ChEBI" id="CHEBI:58343"/>
        <dbReference type="ChEBI" id="CHEBI:64479"/>
        <dbReference type="EC" id="2.7.8.7"/>
    </reaction>
</comment>
<gene>
    <name evidence="8" type="primary">acpS</name>
    <name evidence="10" type="ordered locus">Zymop_1408</name>
</gene>
<comment type="subcellular location">
    <subcellularLocation>
        <location evidence="8">Cytoplasm</location>
    </subcellularLocation>
</comment>
<evidence type="ECO:0000256" key="7">
    <source>
        <dbReference type="ARBA" id="ARBA00023160"/>
    </source>
</evidence>
<dbReference type="HOGENOM" id="CLU_089696_0_2_5"/>
<organism evidence="10 11">
    <name type="scientific">Zymomonas mobilis subsp. pomaceae (strain ATCC 29192 / DSM 22645 / JCM 10191 / CCUG 17912 / NBRC 13757 / NCIMB 11200 / NRRL B-4491 / Barker I)</name>
    <dbReference type="NCBI Taxonomy" id="579138"/>
    <lineage>
        <taxon>Bacteria</taxon>
        <taxon>Pseudomonadati</taxon>
        <taxon>Pseudomonadota</taxon>
        <taxon>Alphaproteobacteria</taxon>
        <taxon>Sphingomonadales</taxon>
        <taxon>Zymomonadaceae</taxon>
        <taxon>Zymomonas</taxon>
    </lineage>
</organism>
<evidence type="ECO:0000256" key="1">
    <source>
        <dbReference type="ARBA" id="ARBA00022516"/>
    </source>
</evidence>
<evidence type="ECO:0000256" key="6">
    <source>
        <dbReference type="ARBA" id="ARBA00023098"/>
    </source>
</evidence>
<keyword evidence="6 8" id="KW-0443">Lipid metabolism</keyword>
<keyword evidence="4 8" id="KW-0276">Fatty acid metabolism</keyword>
<dbReference type="GO" id="GO:0005737">
    <property type="term" value="C:cytoplasm"/>
    <property type="evidence" value="ECO:0007669"/>
    <property type="project" value="UniProtKB-SubCell"/>
</dbReference>